<feature type="transmembrane region" description="Helical" evidence="1">
    <location>
        <begin position="261"/>
        <end position="284"/>
    </location>
</feature>
<feature type="transmembrane region" description="Helical" evidence="1">
    <location>
        <begin position="617"/>
        <end position="641"/>
    </location>
</feature>
<sequence length="680" mass="73376">MRKNVSAAQAVFRATILLGVGIAIATSFFAYKDLDAKVPFGSESFFVVTSIADDLTAEDAHAVLTAAATEYSTNLFRVVQATHGENLERTLYVFQGDSDHLNRLYPNERYPSFDRSVTTALMLPDQLTKEGLLGAYSATSDAAALSGLVQHLRDSGISISLEHVSMSQFVLETASRSTFAPVIWGTLIGIGIGALYAVSDRQRILSIKHLHGIPPLRSAVSELVETTTVFVISCLVFSPFFTLTAFVYNNFDQFGRYAGHTLVVLALLLLALLVIQGLGLIFLAEEAEFEVINGKKPSLFLSASINTALLGLLLIAIITATHAAGYEAILRDNEQALSNWDKSSSYVGIEIQAQSEPKLEMLFEGFGEFVADLESRGNFVLAFHPAPDMPKAERPGPDQGNSLIVNPTFLQGNRPELLPGVQDYESALTSSDIVVLLPEQFADERVEIEGNYRSWAMSQRALWPAPVPSSPLEITTLVTSSGQLMFNYDHTGADVAMRQLDPVIAVISSSSQILPAHFYVAAASEGDLLVEDRHTLVEAISDSGLVGQIRPTAPAGEVARMAVSEQQSGVMQRRPAIAFLAILLVLTGLLAGSIHSDRHKAEIFVRRVHGAPLFRRNLGYLVRSWISSIAMVAAASALLGLNVANSVAIGAIGIGLCAIGNMLGIAISETKSRFDFLHRS</sequence>
<accession>A0A2M9D1L0</accession>
<feature type="transmembrane region" description="Helical" evidence="1">
    <location>
        <begin position="219"/>
        <end position="241"/>
    </location>
</feature>
<keyword evidence="1" id="KW-0472">Membrane</keyword>
<comment type="caution">
    <text evidence="2">The sequence shown here is derived from an EMBL/GenBank/DDBJ whole genome shotgun (WGS) entry which is preliminary data.</text>
</comment>
<evidence type="ECO:0000256" key="1">
    <source>
        <dbReference type="SAM" id="Phobius"/>
    </source>
</evidence>
<dbReference type="RefSeq" id="WP_100389971.1">
    <property type="nucleotide sequence ID" value="NZ_BMZU01000001.1"/>
</dbReference>
<feature type="transmembrane region" description="Helical" evidence="1">
    <location>
        <begin position="179"/>
        <end position="198"/>
    </location>
</feature>
<evidence type="ECO:0000313" key="3">
    <source>
        <dbReference type="Proteomes" id="UP000231742"/>
    </source>
</evidence>
<gene>
    <name evidence="2" type="ORF">CLV85_2514</name>
</gene>
<feature type="transmembrane region" description="Helical" evidence="1">
    <location>
        <begin position="647"/>
        <end position="667"/>
    </location>
</feature>
<feature type="transmembrane region" description="Helical" evidence="1">
    <location>
        <begin position="305"/>
        <end position="326"/>
    </location>
</feature>
<dbReference type="AlphaFoldDB" id="A0A2M9D1L0"/>
<evidence type="ECO:0000313" key="2">
    <source>
        <dbReference type="EMBL" id="PJJ78059.1"/>
    </source>
</evidence>
<dbReference type="OrthoDB" id="5118021at2"/>
<keyword evidence="3" id="KW-1185">Reference proteome</keyword>
<evidence type="ECO:0008006" key="4">
    <source>
        <dbReference type="Google" id="ProtNLM"/>
    </source>
</evidence>
<keyword evidence="1" id="KW-1133">Transmembrane helix</keyword>
<feature type="transmembrane region" description="Helical" evidence="1">
    <location>
        <begin position="576"/>
        <end position="596"/>
    </location>
</feature>
<feature type="transmembrane region" description="Helical" evidence="1">
    <location>
        <begin position="12"/>
        <end position="31"/>
    </location>
</feature>
<name>A0A2M9D1L0_9MICO</name>
<dbReference type="EMBL" id="PGFH01000003">
    <property type="protein sequence ID" value="PJJ78059.1"/>
    <property type="molecule type" value="Genomic_DNA"/>
</dbReference>
<protein>
    <recommendedName>
        <fullName evidence="4">FtsX-like permease family protein</fullName>
    </recommendedName>
</protein>
<proteinExistence type="predicted"/>
<keyword evidence="1" id="KW-0812">Transmembrane</keyword>
<reference evidence="2 3" key="1">
    <citation type="submission" date="2017-11" db="EMBL/GenBank/DDBJ databases">
        <title>Genomic Encyclopedia of Archaeal and Bacterial Type Strains, Phase II (KMG-II): From Individual Species to Whole Genera.</title>
        <authorList>
            <person name="Goeker M."/>
        </authorList>
    </citation>
    <scope>NUCLEOTIDE SEQUENCE [LARGE SCALE GENOMIC DNA]</scope>
    <source>
        <strain evidence="2 3">DSM 16400</strain>
    </source>
</reference>
<dbReference type="Proteomes" id="UP000231742">
    <property type="component" value="Unassembled WGS sequence"/>
</dbReference>
<organism evidence="2 3">
    <name type="scientific">Salinibacterium amurskyense</name>
    <dbReference type="NCBI Taxonomy" id="205941"/>
    <lineage>
        <taxon>Bacteria</taxon>
        <taxon>Bacillati</taxon>
        <taxon>Actinomycetota</taxon>
        <taxon>Actinomycetes</taxon>
        <taxon>Micrococcales</taxon>
        <taxon>Microbacteriaceae</taxon>
        <taxon>Salinibacterium</taxon>
    </lineage>
</organism>